<evidence type="ECO:0000256" key="4">
    <source>
        <dbReference type="ARBA" id="ARBA00022737"/>
    </source>
</evidence>
<organism evidence="8">
    <name type="scientific">hydrothermal vent metagenome</name>
    <dbReference type="NCBI Taxonomy" id="652676"/>
    <lineage>
        <taxon>unclassified sequences</taxon>
        <taxon>metagenomes</taxon>
        <taxon>ecological metagenomes</taxon>
    </lineage>
</organism>
<gene>
    <name evidence="8" type="ORF">MNBD_ALPHA05-1079</name>
</gene>
<accession>A0A3B0RZT9</accession>
<dbReference type="PANTHER" id="PTHR22777">
    <property type="entry name" value="HEMOLYSIN-RELATED"/>
    <property type="match status" value="1"/>
</dbReference>
<evidence type="ECO:0000313" key="8">
    <source>
        <dbReference type="EMBL" id="VAV96992.1"/>
    </source>
</evidence>
<dbReference type="PROSITE" id="PS51846">
    <property type="entry name" value="CNNM"/>
    <property type="match status" value="1"/>
</dbReference>
<dbReference type="Pfam" id="PF01595">
    <property type="entry name" value="CNNM"/>
    <property type="match status" value="1"/>
</dbReference>
<keyword evidence="6" id="KW-0812">Transmembrane</keyword>
<dbReference type="GO" id="GO:0005886">
    <property type="term" value="C:plasma membrane"/>
    <property type="evidence" value="ECO:0007669"/>
    <property type="project" value="UniProtKB-SubCell"/>
</dbReference>
<feature type="transmembrane region" description="Helical" evidence="6">
    <location>
        <begin position="64"/>
        <end position="84"/>
    </location>
</feature>
<feature type="transmembrane region" description="Helical" evidence="6">
    <location>
        <begin position="12"/>
        <end position="35"/>
    </location>
</feature>
<comment type="subcellular location">
    <subcellularLocation>
        <location evidence="1">Cell membrane</location>
        <topology evidence="1">Multi-pass membrane protein</topology>
    </subcellularLocation>
</comment>
<dbReference type="EMBL" id="UOEH01000216">
    <property type="protein sequence ID" value="VAV96992.1"/>
    <property type="molecule type" value="Genomic_DNA"/>
</dbReference>
<dbReference type="InterPro" id="IPR002550">
    <property type="entry name" value="CNNM"/>
</dbReference>
<dbReference type="PANTHER" id="PTHR22777:SF32">
    <property type="entry name" value="UPF0053 INNER MEMBRANE PROTEIN YFJD"/>
    <property type="match status" value="1"/>
</dbReference>
<protein>
    <submittedName>
        <fullName evidence="8">Co2 transporter containing CBS domains</fullName>
    </submittedName>
</protein>
<keyword evidence="3" id="KW-1003">Cell membrane</keyword>
<reference evidence="8" key="1">
    <citation type="submission" date="2018-06" db="EMBL/GenBank/DDBJ databases">
        <authorList>
            <person name="Zhirakovskaya E."/>
        </authorList>
    </citation>
    <scope>NUCLEOTIDE SEQUENCE</scope>
</reference>
<keyword evidence="4" id="KW-0677">Repeat</keyword>
<proteinExistence type="inferred from homology"/>
<evidence type="ECO:0000256" key="5">
    <source>
        <dbReference type="ARBA" id="ARBA00023122"/>
    </source>
</evidence>
<keyword evidence="6" id="KW-1133">Transmembrane helix</keyword>
<evidence type="ECO:0000256" key="3">
    <source>
        <dbReference type="ARBA" id="ARBA00022475"/>
    </source>
</evidence>
<evidence type="ECO:0000259" key="7">
    <source>
        <dbReference type="PROSITE" id="PS51846"/>
    </source>
</evidence>
<feature type="domain" description="CNNM transmembrane" evidence="7">
    <location>
        <begin position="4"/>
        <end position="195"/>
    </location>
</feature>
<feature type="transmembrane region" description="Helical" evidence="6">
    <location>
        <begin position="90"/>
        <end position="113"/>
    </location>
</feature>
<evidence type="ECO:0000256" key="1">
    <source>
        <dbReference type="ARBA" id="ARBA00004651"/>
    </source>
</evidence>
<feature type="non-terminal residue" evidence="8">
    <location>
        <position position="215"/>
    </location>
</feature>
<evidence type="ECO:0000256" key="2">
    <source>
        <dbReference type="ARBA" id="ARBA00006337"/>
    </source>
</evidence>
<keyword evidence="6" id="KW-0472">Membrane</keyword>
<evidence type="ECO:0000256" key="6">
    <source>
        <dbReference type="SAM" id="Phobius"/>
    </source>
</evidence>
<keyword evidence="5" id="KW-0129">CBS domain</keyword>
<feature type="transmembrane region" description="Helical" evidence="6">
    <location>
        <begin position="125"/>
        <end position="144"/>
    </location>
</feature>
<name>A0A3B0RZT9_9ZZZZ</name>
<sequence>MSELDPSLLIPVGVILFLLLLSAFFSGSETALTAVSKARMHKLASDGDKRARRVNFLIRDRERLIGAILLGNNLVNILATSLATSVFISIFGATGVATAIATATMTMMVLVFAEVTPKTAAIARPAAFAMLVAPVMRWVVYLFAPITRVVQLLVRGFLRVFGLDVSKDSAVLSAQDELRGAIDLHHSEGRVDKEARDLIRGALELDELRVEEIMI</sequence>
<comment type="similarity">
    <text evidence="2">Belongs to the UPF0053 family.</text>
</comment>
<dbReference type="AlphaFoldDB" id="A0A3B0RZT9"/>